<proteinExistence type="predicted"/>
<dbReference type="EMBL" id="ACHF01000020">
    <property type="protein sequence ID" value="EEI63796.1"/>
    <property type="molecule type" value="Genomic_DNA"/>
</dbReference>
<protein>
    <submittedName>
        <fullName evidence="1">Uncharacterized protein</fullName>
    </submittedName>
</protein>
<comment type="caution">
    <text evidence="1">The sequence shown here is derived from an EMBL/GenBank/DDBJ whole genome shotgun (WGS) entry which is preliminary data.</text>
</comment>
<organism evidence="1 2">
    <name type="scientific">Corynebacterium glucuronolyticum ATCC 51866</name>
    <dbReference type="NCBI Taxonomy" id="548478"/>
    <lineage>
        <taxon>Bacteria</taxon>
        <taxon>Bacillati</taxon>
        <taxon>Actinomycetota</taxon>
        <taxon>Actinomycetes</taxon>
        <taxon>Mycobacteriales</taxon>
        <taxon>Corynebacteriaceae</taxon>
        <taxon>Corynebacterium</taxon>
    </lineage>
</organism>
<evidence type="ECO:0000313" key="1">
    <source>
        <dbReference type="EMBL" id="EEI63796.1"/>
    </source>
</evidence>
<accession>A0ABM9XRK5</accession>
<gene>
    <name evidence="1" type="ORF">HMPREF0293_0592</name>
</gene>
<evidence type="ECO:0000313" key="2">
    <source>
        <dbReference type="Proteomes" id="UP000006237"/>
    </source>
</evidence>
<dbReference type="Proteomes" id="UP000006237">
    <property type="component" value="Unassembled WGS sequence"/>
</dbReference>
<sequence length="73" mass="8296">MELIRHQKGRWKGFKKKVVGEKCTTVHAKHCNPSIGDVNLKTYNESEYLLRNEVIVHVGELVSRTDSEGISSD</sequence>
<reference evidence="1 2" key="1">
    <citation type="submission" date="2009-01" db="EMBL/GenBank/DDBJ databases">
        <authorList>
            <person name="Qin X."/>
            <person name="Bachman B."/>
            <person name="Battles P."/>
            <person name="Bell A."/>
            <person name="Bess C."/>
            <person name="Bickham C."/>
            <person name="Chaboub L."/>
            <person name="Chen D."/>
            <person name="Coyle M."/>
            <person name="Deiros D.R."/>
            <person name="Dinh H."/>
            <person name="Forbes L."/>
            <person name="Fowler G."/>
            <person name="Francisco L."/>
            <person name="Fu Q."/>
            <person name="Gubbala S."/>
            <person name="Hale W."/>
            <person name="Han Y."/>
            <person name="Hemphill L."/>
            <person name="Highlander S.K."/>
            <person name="Hirani K."/>
            <person name="Hogues M."/>
            <person name="Jackson L."/>
            <person name="Jakkamsetti A."/>
            <person name="Javaid M."/>
            <person name="Jiang H."/>
            <person name="Korchina V."/>
            <person name="Kovar C."/>
            <person name="Lara F."/>
            <person name="Lee S."/>
            <person name="Mata R."/>
            <person name="Mathew T."/>
            <person name="Moen C."/>
            <person name="Morales K."/>
            <person name="Munidasa M."/>
            <person name="Nazareth L."/>
            <person name="Ngo R."/>
            <person name="Nguyen L."/>
            <person name="Okwuonu G."/>
            <person name="Ongeri F."/>
            <person name="Patil S."/>
            <person name="Petrosino J."/>
            <person name="Pham C."/>
            <person name="Pham P."/>
            <person name="Pu L.-L."/>
            <person name="Puazo M."/>
            <person name="Raj R."/>
            <person name="Reid J."/>
            <person name="Rouhana J."/>
            <person name="Saada N."/>
            <person name="Shang Y."/>
            <person name="Simmons D."/>
            <person name="Thornton R."/>
            <person name="Warren J."/>
            <person name="Weissenberger G."/>
            <person name="Zhang J."/>
            <person name="Zhang L."/>
            <person name="Zhou C."/>
            <person name="Zhu D."/>
            <person name="Muzny D."/>
            <person name="Worley K."/>
            <person name="Gibbs R."/>
        </authorList>
    </citation>
    <scope>NUCLEOTIDE SEQUENCE [LARGE SCALE GENOMIC DNA]</scope>
    <source>
        <strain evidence="1 2">ATCC 51866</strain>
    </source>
</reference>
<name>A0ABM9XRK5_9CORY</name>
<keyword evidence="2" id="KW-1185">Reference proteome</keyword>